<dbReference type="Pfam" id="PF00437">
    <property type="entry name" value="T2SSE"/>
    <property type="match status" value="1"/>
</dbReference>
<dbReference type="PANTHER" id="PTHR30258:SF3">
    <property type="entry name" value="SLL1921 PROTEIN"/>
    <property type="match status" value="1"/>
</dbReference>
<dbReference type="Proteomes" id="UP000229459">
    <property type="component" value="Unassembled WGS sequence"/>
</dbReference>
<evidence type="ECO:0000256" key="1">
    <source>
        <dbReference type="ARBA" id="ARBA00006611"/>
    </source>
</evidence>
<protein>
    <submittedName>
        <fullName evidence="5">Type II secretion system protein GspE</fullName>
    </submittedName>
</protein>
<dbReference type="PROSITE" id="PS00662">
    <property type="entry name" value="T2SP_E"/>
    <property type="match status" value="1"/>
</dbReference>
<dbReference type="Pfam" id="PF05157">
    <property type="entry name" value="MshEN"/>
    <property type="match status" value="1"/>
</dbReference>
<evidence type="ECO:0000259" key="4">
    <source>
        <dbReference type="PROSITE" id="PS00662"/>
    </source>
</evidence>
<dbReference type="AlphaFoldDB" id="A0A2H0B6E2"/>
<dbReference type="PANTHER" id="PTHR30258">
    <property type="entry name" value="TYPE II SECRETION SYSTEM PROTEIN GSPE-RELATED"/>
    <property type="match status" value="1"/>
</dbReference>
<dbReference type="GO" id="GO:0005524">
    <property type="term" value="F:ATP binding"/>
    <property type="evidence" value="ECO:0007669"/>
    <property type="project" value="UniProtKB-KW"/>
</dbReference>
<sequence length="415" mass="46231">MNLSPAQLKKILVGSGFVTESDFDLATKSSKELNISIPDILIFRGIISEQALGQLIAEALKVPFVTIGQQIIPLEVLQLIPEKMARVHIIVPFALDKKILKLAMIDPTDFEALEFVRRHTGLAVQPYYATINDVRKALGQYKRNIRDDFESIISQNIEKAGSVKSDDLLKTAEDIPVVKVLNTILEYAIAEGTSDIHLERLTNEVMLRFRIDGVLRDIISLPAKLEQALVARIKILSNLKIDEHRVPQDGRFKYDLSGDIMAFRVSIIPGYFGENVVLRLLPETTRPQSLEELGFSGKNLDIIKEQIHRPHGMILVTGPTGSGKTTTLYSILNMLNNVGVKICTIEDPIEYGLHRLTQIQINTKTGLTFAAGLRSLLRHDPDIMMVGEIRDGETAEIAIHSALTGQLSANYFAYQ</sequence>
<dbReference type="GO" id="GO:0016887">
    <property type="term" value="F:ATP hydrolysis activity"/>
    <property type="evidence" value="ECO:0007669"/>
    <property type="project" value="TreeGrafter"/>
</dbReference>
<dbReference type="CDD" id="cd01129">
    <property type="entry name" value="PulE-GspE-like"/>
    <property type="match status" value="1"/>
</dbReference>
<evidence type="ECO:0000256" key="2">
    <source>
        <dbReference type="ARBA" id="ARBA00022741"/>
    </source>
</evidence>
<dbReference type="InterPro" id="IPR027417">
    <property type="entry name" value="P-loop_NTPase"/>
</dbReference>
<dbReference type="GO" id="GO:0005886">
    <property type="term" value="C:plasma membrane"/>
    <property type="evidence" value="ECO:0007669"/>
    <property type="project" value="TreeGrafter"/>
</dbReference>
<evidence type="ECO:0000313" key="6">
    <source>
        <dbReference type="Proteomes" id="UP000229459"/>
    </source>
</evidence>
<reference evidence="5 6" key="1">
    <citation type="submission" date="2017-09" db="EMBL/GenBank/DDBJ databases">
        <title>Depth-based differentiation of microbial function through sediment-hosted aquifers and enrichment of novel symbionts in the deep terrestrial subsurface.</title>
        <authorList>
            <person name="Probst A.J."/>
            <person name="Ladd B."/>
            <person name="Jarett J.K."/>
            <person name="Geller-Mcgrath D.E."/>
            <person name="Sieber C.M."/>
            <person name="Emerson J.B."/>
            <person name="Anantharaman K."/>
            <person name="Thomas B.C."/>
            <person name="Malmstrom R."/>
            <person name="Stieglmeier M."/>
            <person name="Klingl A."/>
            <person name="Woyke T."/>
            <person name="Ryan C.M."/>
            <person name="Banfield J.F."/>
        </authorList>
    </citation>
    <scope>NUCLEOTIDE SEQUENCE [LARGE SCALE GENOMIC DNA]</scope>
    <source>
        <strain evidence="5">CG23_combo_of_CG06-09_8_20_14_all_34_8</strain>
    </source>
</reference>
<keyword evidence="2" id="KW-0547">Nucleotide-binding</keyword>
<dbReference type="InterPro" id="IPR007831">
    <property type="entry name" value="T2SS_GspE_N"/>
</dbReference>
<dbReference type="EMBL" id="PCSR01000049">
    <property type="protein sequence ID" value="PIP53229.1"/>
    <property type="molecule type" value="Genomic_DNA"/>
</dbReference>
<name>A0A2H0B6E2_9BACT</name>
<dbReference type="SUPFAM" id="SSF52540">
    <property type="entry name" value="P-loop containing nucleoside triphosphate hydrolases"/>
    <property type="match status" value="1"/>
</dbReference>
<proteinExistence type="inferred from homology"/>
<dbReference type="Gene3D" id="3.30.300.160">
    <property type="entry name" value="Type II secretion system, protein E, N-terminal domain"/>
    <property type="match status" value="1"/>
</dbReference>
<feature type="domain" description="Bacterial type II secretion system protein E" evidence="4">
    <location>
        <begin position="377"/>
        <end position="391"/>
    </location>
</feature>
<evidence type="ECO:0000256" key="3">
    <source>
        <dbReference type="ARBA" id="ARBA00022840"/>
    </source>
</evidence>
<dbReference type="InterPro" id="IPR037257">
    <property type="entry name" value="T2SS_E_N_sf"/>
</dbReference>
<comment type="similarity">
    <text evidence="1">Belongs to the GSP E family.</text>
</comment>
<organism evidence="5 6">
    <name type="scientific">Candidatus Beckwithbacteria bacterium CG23_combo_of_CG06-09_8_20_14_all_34_8</name>
    <dbReference type="NCBI Taxonomy" id="1974497"/>
    <lineage>
        <taxon>Bacteria</taxon>
        <taxon>Candidatus Beckwithiibacteriota</taxon>
    </lineage>
</organism>
<dbReference type="Gene3D" id="3.40.50.300">
    <property type="entry name" value="P-loop containing nucleotide triphosphate hydrolases"/>
    <property type="match status" value="1"/>
</dbReference>
<dbReference type="SUPFAM" id="SSF160246">
    <property type="entry name" value="EspE N-terminal domain-like"/>
    <property type="match status" value="1"/>
</dbReference>
<comment type="caution">
    <text evidence="5">The sequence shown here is derived from an EMBL/GenBank/DDBJ whole genome shotgun (WGS) entry which is preliminary data.</text>
</comment>
<dbReference type="Gene3D" id="3.30.450.90">
    <property type="match status" value="1"/>
</dbReference>
<keyword evidence="3" id="KW-0067">ATP-binding</keyword>
<evidence type="ECO:0000313" key="5">
    <source>
        <dbReference type="EMBL" id="PIP53229.1"/>
    </source>
</evidence>
<dbReference type="InterPro" id="IPR001482">
    <property type="entry name" value="T2SS/T4SS_dom"/>
</dbReference>
<gene>
    <name evidence="5" type="ORF">COX08_02160</name>
</gene>
<accession>A0A2H0B6E2</accession>